<feature type="compositionally biased region" description="Acidic residues" evidence="1">
    <location>
        <begin position="355"/>
        <end position="388"/>
    </location>
</feature>
<dbReference type="EMBL" id="CAUJNA010001068">
    <property type="protein sequence ID" value="CAJ1383968.1"/>
    <property type="molecule type" value="Genomic_DNA"/>
</dbReference>
<accession>A0AA36IA62</accession>
<dbReference type="InterPro" id="IPR050454">
    <property type="entry name" value="RTT106/SSRP1_HistChap/FACT"/>
</dbReference>
<dbReference type="GO" id="GO:0042393">
    <property type="term" value="F:histone binding"/>
    <property type="evidence" value="ECO:0007669"/>
    <property type="project" value="TreeGrafter"/>
</dbReference>
<dbReference type="AlphaFoldDB" id="A0AA36IA62"/>
<dbReference type="PANTHER" id="PTHR45849:SF1">
    <property type="entry name" value="FACT COMPLEX SUBUNIT SSRP1"/>
    <property type="match status" value="1"/>
</dbReference>
<evidence type="ECO:0000259" key="2">
    <source>
        <dbReference type="SMART" id="SM01287"/>
    </source>
</evidence>
<dbReference type="GO" id="GO:0031491">
    <property type="term" value="F:nucleosome binding"/>
    <property type="evidence" value="ECO:0007669"/>
    <property type="project" value="TreeGrafter"/>
</dbReference>
<proteinExistence type="predicted"/>
<dbReference type="InterPro" id="IPR011993">
    <property type="entry name" value="PH-like_dom_sf"/>
</dbReference>
<name>A0AA36IA62_9DINO</name>
<feature type="region of interest" description="Disordered" evidence="1">
    <location>
        <begin position="288"/>
        <end position="388"/>
    </location>
</feature>
<organism evidence="3 4">
    <name type="scientific">Effrenium voratum</name>
    <dbReference type="NCBI Taxonomy" id="2562239"/>
    <lineage>
        <taxon>Eukaryota</taxon>
        <taxon>Sar</taxon>
        <taxon>Alveolata</taxon>
        <taxon>Dinophyceae</taxon>
        <taxon>Suessiales</taxon>
        <taxon>Symbiodiniaceae</taxon>
        <taxon>Effrenium</taxon>
    </lineage>
</organism>
<sequence length="388" mass="41176">MDAAVAAQDAAKLAGLVKEQLGPTAALKLLQGSVNELTKEAPLVVAEVLVKLPSISVSMPRGRYDLLLTEKGLVFQGKTPLGLILWEDVVHLLKVPKQESNRKAGAPAKMYLLVLVLSQPVVVGKQEHRCIVLNANGTKAALAPALEPGGSGSQRHAKVAKVLEALSAEGQAEHEVLSQVLEAGRGIEKVEPAPSVCALEGIQAWKGVEEGVLYPLSVGLCFLPKPAIFMPAKDILHAEAGSGHGPRGGDLIIHRISNTTPHIFSNLAGADVTALLAYLSTLVAHHQSNGGGVPKHVSGEDDEEADPDYEVEGDQRPAKRRAVTRSQTKAAAASGKTPVLMEDLEPQSSRPVEKDEPEANSEDEDDPDFAAEEEESEIDDEDFAFDVN</sequence>
<gene>
    <name evidence="3" type="ORF">EVOR1521_LOCUS10939</name>
</gene>
<dbReference type="Gene3D" id="2.30.29.150">
    <property type="match status" value="1"/>
</dbReference>
<evidence type="ECO:0000313" key="4">
    <source>
        <dbReference type="Proteomes" id="UP001178507"/>
    </source>
</evidence>
<feature type="domain" description="Histone chaperone RTT106/FACT complex subunit SPT16-like middle" evidence="2">
    <location>
        <begin position="199"/>
        <end position="286"/>
    </location>
</feature>
<dbReference type="SMART" id="SM01287">
    <property type="entry name" value="Rtt106"/>
    <property type="match status" value="1"/>
</dbReference>
<protein>
    <recommendedName>
        <fullName evidence="2">Histone chaperone RTT106/FACT complex subunit SPT16-like middle domain-containing protein</fullName>
    </recommendedName>
</protein>
<comment type="caution">
    <text evidence="3">The sequence shown here is derived from an EMBL/GenBank/DDBJ whole genome shotgun (WGS) entry which is preliminary data.</text>
</comment>
<dbReference type="GO" id="GO:0035101">
    <property type="term" value="C:FACT complex"/>
    <property type="evidence" value="ECO:0007669"/>
    <property type="project" value="TreeGrafter"/>
</dbReference>
<evidence type="ECO:0000256" key="1">
    <source>
        <dbReference type="SAM" id="MobiDB-lite"/>
    </source>
</evidence>
<feature type="compositionally biased region" description="Acidic residues" evidence="1">
    <location>
        <begin position="300"/>
        <end position="312"/>
    </location>
</feature>
<dbReference type="InterPro" id="IPR013719">
    <property type="entry name" value="RTT106/SPT16-like_middle_dom"/>
</dbReference>
<dbReference type="PANTHER" id="PTHR45849">
    <property type="entry name" value="FACT COMPLEX SUBUNIT SSRP1"/>
    <property type="match status" value="1"/>
</dbReference>
<dbReference type="Pfam" id="PF08512">
    <property type="entry name" value="Rttp106-like_middle"/>
    <property type="match status" value="1"/>
</dbReference>
<reference evidence="3" key="1">
    <citation type="submission" date="2023-08" db="EMBL/GenBank/DDBJ databases">
        <authorList>
            <person name="Chen Y."/>
            <person name="Shah S."/>
            <person name="Dougan E. K."/>
            <person name="Thang M."/>
            <person name="Chan C."/>
        </authorList>
    </citation>
    <scope>NUCLEOTIDE SEQUENCE</scope>
</reference>
<dbReference type="Proteomes" id="UP001178507">
    <property type="component" value="Unassembled WGS sequence"/>
</dbReference>
<evidence type="ECO:0000313" key="3">
    <source>
        <dbReference type="EMBL" id="CAJ1383968.1"/>
    </source>
</evidence>
<dbReference type="Gene3D" id="2.30.29.30">
    <property type="entry name" value="Pleckstrin-homology domain (PH domain)/Phosphotyrosine-binding domain (PTB)"/>
    <property type="match status" value="1"/>
</dbReference>
<keyword evidence="4" id="KW-1185">Reference proteome</keyword>
<dbReference type="SUPFAM" id="SSF50729">
    <property type="entry name" value="PH domain-like"/>
    <property type="match status" value="1"/>
</dbReference>